<evidence type="ECO:0000313" key="2">
    <source>
        <dbReference type="EMBL" id="OPX41830.1"/>
    </source>
</evidence>
<dbReference type="AlphaFoldDB" id="A0A1V4SDA3"/>
<reference evidence="2 3" key="1">
    <citation type="submission" date="2017-03" db="EMBL/GenBank/DDBJ databases">
        <title>Genome sequence of Clostridium hungatei DSM 14427.</title>
        <authorList>
            <person name="Poehlein A."/>
            <person name="Daniel R."/>
        </authorList>
    </citation>
    <scope>NUCLEOTIDE SEQUENCE [LARGE SCALE GENOMIC DNA]</scope>
    <source>
        <strain evidence="2 3">DSM 14427</strain>
    </source>
</reference>
<dbReference type="EMBL" id="MZGX01000069">
    <property type="protein sequence ID" value="OPX41830.1"/>
    <property type="molecule type" value="Genomic_DNA"/>
</dbReference>
<dbReference type="Proteomes" id="UP000191554">
    <property type="component" value="Unassembled WGS sequence"/>
</dbReference>
<accession>A0A1V4SDA3</accession>
<proteinExistence type="predicted"/>
<feature type="region of interest" description="Disordered" evidence="1">
    <location>
        <begin position="35"/>
        <end position="65"/>
    </location>
</feature>
<evidence type="ECO:0000256" key="1">
    <source>
        <dbReference type="SAM" id="MobiDB-lite"/>
    </source>
</evidence>
<dbReference type="OrthoDB" id="799205at2"/>
<evidence type="ECO:0000313" key="3">
    <source>
        <dbReference type="Proteomes" id="UP000191554"/>
    </source>
</evidence>
<feature type="compositionally biased region" description="Basic and acidic residues" evidence="1">
    <location>
        <begin position="50"/>
        <end position="65"/>
    </location>
</feature>
<keyword evidence="3" id="KW-1185">Reference proteome</keyword>
<protein>
    <recommendedName>
        <fullName evidence="4">Small, acid-soluble spore protein, alpha/beta type</fullName>
    </recommendedName>
</protein>
<sequence>MSGERNEIGRRYRNARKEASIGSIEKRIEKDYGLPSGSIQINRADGGNARSDKKIQNLKKEFEKK</sequence>
<gene>
    <name evidence="2" type="ORF">CLHUN_43000</name>
</gene>
<name>A0A1V4SDA3_RUMHU</name>
<organism evidence="2 3">
    <name type="scientific">Ruminiclostridium hungatei</name>
    <name type="common">Clostridium hungatei</name>
    <dbReference type="NCBI Taxonomy" id="48256"/>
    <lineage>
        <taxon>Bacteria</taxon>
        <taxon>Bacillati</taxon>
        <taxon>Bacillota</taxon>
        <taxon>Clostridia</taxon>
        <taxon>Eubacteriales</taxon>
        <taxon>Oscillospiraceae</taxon>
        <taxon>Ruminiclostridium</taxon>
    </lineage>
</organism>
<dbReference type="RefSeq" id="WP_080066723.1">
    <property type="nucleotide sequence ID" value="NZ_MZGX01000069.1"/>
</dbReference>
<comment type="caution">
    <text evidence="2">The sequence shown here is derived from an EMBL/GenBank/DDBJ whole genome shotgun (WGS) entry which is preliminary data.</text>
</comment>
<evidence type="ECO:0008006" key="4">
    <source>
        <dbReference type="Google" id="ProtNLM"/>
    </source>
</evidence>